<accession>A0A1H9LJX4</accession>
<name>A0A1H9LJX4_9BACI</name>
<organism evidence="2 3">
    <name type="scientific">Gracilibacillus ureilyticus</name>
    <dbReference type="NCBI Taxonomy" id="531814"/>
    <lineage>
        <taxon>Bacteria</taxon>
        <taxon>Bacillati</taxon>
        <taxon>Bacillota</taxon>
        <taxon>Bacilli</taxon>
        <taxon>Bacillales</taxon>
        <taxon>Bacillaceae</taxon>
        <taxon>Gracilibacillus</taxon>
    </lineage>
</organism>
<keyword evidence="3" id="KW-1185">Reference proteome</keyword>
<feature type="compositionally biased region" description="Acidic residues" evidence="1">
    <location>
        <begin position="144"/>
        <end position="157"/>
    </location>
</feature>
<proteinExistence type="predicted"/>
<evidence type="ECO:0000256" key="1">
    <source>
        <dbReference type="SAM" id="MobiDB-lite"/>
    </source>
</evidence>
<dbReference type="InterPro" id="IPR025571">
    <property type="entry name" value="YqfQ"/>
</dbReference>
<dbReference type="AlphaFoldDB" id="A0A1H9LJX4"/>
<evidence type="ECO:0000313" key="3">
    <source>
        <dbReference type="Proteomes" id="UP000199687"/>
    </source>
</evidence>
<feature type="compositionally biased region" description="Basic and acidic residues" evidence="1">
    <location>
        <begin position="158"/>
        <end position="171"/>
    </location>
</feature>
<reference evidence="2 3" key="1">
    <citation type="submission" date="2016-10" db="EMBL/GenBank/DDBJ databases">
        <authorList>
            <person name="de Groot N.N."/>
        </authorList>
    </citation>
    <scope>NUCLEOTIDE SEQUENCE [LARGE SCALE GENOMIC DNA]</scope>
    <source>
        <strain evidence="2 3">CGMCC 1.7727</strain>
    </source>
</reference>
<evidence type="ECO:0000313" key="2">
    <source>
        <dbReference type="EMBL" id="SER11688.1"/>
    </source>
</evidence>
<dbReference type="EMBL" id="FOGL01000001">
    <property type="protein sequence ID" value="SER11688.1"/>
    <property type="molecule type" value="Genomic_DNA"/>
</dbReference>
<dbReference type="Pfam" id="PF14181">
    <property type="entry name" value="YqfQ"/>
    <property type="match status" value="1"/>
</dbReference>
<feature type="region of interest" description="Disordered" evidence="1">
    <location>
        <begin position="140"/>
        <end position="171"/>
    </location>
</feature>
<dbReference type="Proteomes" id="UP000199687">
    <property type="component" value="Unassembled WGS sequence"/>
</dbReference>
<sequence>MCMNMFRPPNQPPMFQQQPFQHGNFMQMMPQRGGLPQQLPVNQKGIQGLLQRFLPGKAATTTAGFSGSTGGSNLMGTLNNVQQVLKVAQQATPLIKEYGPMIKNAPKIFNMMKALNEINKEDGDNEDKEFNESVDELNMKDVQSEEEFQWDTEEQEYNTERTAESRPKLFI</sequence>
<gene>
    <name evidence="2" type="ORF">SAMN04487944_101287</name>
</gene>
<protein>
    <submittedName>
        <fullName evidence="2">YqfQ-like protein</fullName>
    </submittedName>
</protein>
<dbReference type="OrthoDB" id="2860117at2"/>
<dbReference type="STRING" id="531814.SAMN04487944_101287"/>